<comment type="similarity">
    <text evidence="1 7">Belongs to the endoribonuclease YbeY family.</text>
</comment>
<dbReference type="AlphaFoldDB" id="A0A074V5K8"/>
<dbReference type="PANTHER" id="PTHR46986">
    <property type="entry name" value="ENDORIBONUCLEASE YBEY, CHLOROPLASTIC"/>
    <property type="match status" value="1"/>
</dbReference>
<name>A0A074V5K8_9NEIS</name>
<keyword evidence="2 7" id="KW-0540">Nuclease</keyword>
<keyword evidence="5 7" id="KW-0378">Hydrolase</keyword>
<dbReference type="PROSITE" id="PS01306">
    <property type="entry name" value="UPF0054"/>
    <property type="match status" value="1"/>
</dbReference>
<dbReference type="GO" id="GO:0004222">
    <property type="term" value="F:metalloendopeptidase activity"/>
    <property type="evidence" value="ECO:0007669"/>
    <property type="project" value="InterPro"/>
</dbReference>
<evidence type="ECO:0000256" key="3">
    <source>
        <dbReference type="ARBA" id="ARBA00022723"/>
    </source>
</evidence>
<dbReference type="InterPro" id="IPR020549">
    <property type="entry name" value="YbeY_CS"/>
</dbReference>
<comment type="cofactor">
    <cofactor evidence="7">
        <name>Zn(2+)</name>
        <dbReference type="ChEBI" id="CHEBI:29105"/>
    </cofactor>
    <text evidence="7">Binds 1 zinc ion.</text>
</comment>
<evidence type="ECO:0000256" key="6">
    <source>
        <dbReference type="ARBA" id="ARBA00022833"/>
    </source>
</evidence>
<dbReference type="GO" id="GO:0005737">
    <property type="term" value="C:cytoplasm"/>
    <property type="evidence" value="ECO:0007669"/>
    <property type="project" value="UniProtKB-SubCell"/>
</dbReference>
<feature type="binding site" evidence="7">
    <location>
        <position position="140"/>
    </location>
    <ligand>
        <name>Zn(2+)</name>
        <dbReference type="ChEBI" id="CHEBI:29105"/>
        <note>catalytic</note>
    </ligand>
</feature>
<protein>
    <recommendedName>
        <fullName evidence="7">Endoribonuclease YbeY</fullName>
        <ecNumber evidence="7">3.1.-.-</ecNumber>
    </recommendedName>
</protein>
<evidence type="ECO:0000313" key="9">
    <source>
        <dbReference type="Proteomes" id="UP000027644"/>
    </source>
</evidence>
<comment type="function">
    <text evidence="7">Single strand-specific metallo-endoribonuclease involved in late-stage 70S ribosome quality control and in maturation of the 3' terminus of the 16S rRNA.</text>
</comment>
<keyword evidence="3 7" id="KW-0479">Metal-binding</keyword>
<feature type="binding site" evidence="7">
    <location>
        <position position="134"/>
    </location>
    <ligand>
        <name>Zn(2+)</name>
        <dbReference type="ChEBI" id="CHEBI:29105"/>
        <note>catalytic</note>
    </ligand>
</feature>
<evidence type="ECO:0000256" key="2">
    <source>
        <dbReference type="ARBA" id="ARBA00022722"/>
    </source>
</evidence>
<evidence type="ECO:0000256" key="1">
    <source>
        <dbReference type="ARBA" id="ARBA00010875"/>
    </source>
</evidence>
<gene>
    <name evidence="7" type="primary">ybeY</name>
    <name evidence="8" type="ORF">SASC598J21_017200</name>
</gene>
<dbReference type="NCBIfam" id="TIGR00043">
    <property type="entry name" value="rRNA maturation RNase YbeY"/>
    <property type="match status" value="1"/>
</dbReference>
<dbReference type="PANTHER" id="PTHR46986:SF1">
    <property type="entry name" value="ENDORIBONUCLEASE YBEY, CHLOROPLASTIC"/>
    <property type="match status" value="1"/>
</dbReference>
<dbReference type="InterPro" id="IPR023091">
    <property type="entry name" value="MetalPrtase_cat_dom_sf_prd"/>
</dbReference>
<dbReference type="Gene3D" id="3.40.390.30">
    <property type="entry name" value="Metalloproteases ('zincins'), catalytic domain"/>
    <property type="match status" value="1"/>
</dbReference>
<proteinExistence type="inferred from homology"/>
<keyword evidence="6 7" id="KW-0862">Zinc</keyword>
<organism evidence="8 9">
    <name type="scientific">Snodgrassella alvi SCGC AB-598-J21</name>
    <dbReference type="NCBI Taxonomy" id="1385367"/>
    <lineage>
        <taxon>Bacteria</taxon>
        <taxon>Pseudomonadati</taxon>
        <taxon>Pseudomonadota</taxon>
        <taxon>Betaproteobacteria</taxon>
        <taxon>Neisseriales</taxon>
        <taxon>Neisseriaceae</taxon>
        <taxon>Snodgrassella</taxon>
    </lineage>
</organism>
<dbReference type="Proteomes" id="UP000027644">
    <property type="component" value="Unassembled WGS sequence"/>
</dbReference>
<dbReference type="GO" id="GO:0006364">
    <property type="term" value="P:rRNA processing"/>
    <property type="evidence" value="ECO:0007669"/>
    <property type="project" value="UniProtKB-UniRule"/>
</dbReference>
<feature type="binding site" evidence="7">
    <location>
        <position position="130"/>
    </location>
    <ligand>
        <name>Zn(2+)</name>
        <dbReference type="ChEBI" id="CHEBI:29105"/>
        <note>catalytic</note>
    </ligand>
</feature>
<keyword evidence="7" id="KW-0698">rRNA processing</keyword>
<evidence type="ECO:0000256" key="4">
    <source>
        <dbReference type="ARBA" id="ARBA00022759"/>
    </source>
</evidence>
<sequence length="171" mass="19878">MKIAKKKPVLQHLNQIFSLNVDNRSNASLVPTCRQWRQWIWQTCKNSYKRANIAILLCNEDEACQFNHNYRNKNYATNVLSFALNEGESMYLPNCSELNGDLVFCPQVIEKEAADQHKSVIAHYAHLTVHGVLHLMGYDHIDDDEAEIMEALEIRILHQLGYNNPYIQDEY</sequence>
<evidence type="ECO:0000256" key="7">
    <source>
        <dbReference type="HAMAP-Rule" id="MF_00009"/>
    </source>
</evidence>
<keyword evidence="7" id="KW-0963">Cytoplasm</keyword>
<reference evidence="8 9" key="1">
    <citation type="journal article" date="2014" name="PLoS Genet.">
        <title>Hidden diversity in honey bee gut symbionts detected by single-cell genomics.</title>
        <authorList>
            <person name="Engel P."/>
            <person name="Stepanauskas R."/>
            <person name="Moran N."/>
        </authorList>
    </citation>
    <scope>NUCLEOTIDE SEQUENCE [LARGE SCALE GENOMIC DNA]</scope>
    <source>
        <strain evidence="8 9">SCGC AB-598-J21</strain>
    </source>
</reference>
<comment type="subcellular location">
    <subcellularLocation>
        <location evidence="7">Cytoplasm</location>
    </subcellularLocation>
</comment>
<dbReference type="EMBL" id="AVQL01000450">
    <property type="protein sequence ID" value="KEQ00451.1"/>
    <property type="molecule type" value="Genomic_DNA"/>
</dbReference>
<evidence type="ECO:0000256" key="5">
    <source>
        <dbReference type="ARBA" id="ARBA00022801"/>
    </source>
</evidence>
<keyword evidence="4 7" id="KW-0255">Endonuclease</keyword>
<dbReference type="SUPFAM" id="SSF55486">
    <property type="entry name" value="Metalloproteases ('zincins'), catalytic domain"/>
    <property type="match status" value="1"/>
</dbReference>
<dbReference type="Pfam" id="PF02130">
    <property type="entry name" value="YbeY"/>
    <property type="match status" value="1"/>
</dbReference>
<accession>A0A074V5K8</accession>
<comment type="caution">
    <text evidence="8">The sequence shown here is derived from an EMBL/GenBank/DDBJ whole genome shotgun (WGS) entry which is preliminary data.</text>
</comment>
<dbReference type="GO" id="GO:0004521">
    <property type="term" value="F:RNA endonuclease activity"/>
    <property type="evidence" value="ECO:0007669"/>
    <property type="project" value="UniProtKB-UniRule"/>
</dbReference>
<keyword evidence="7" id="KW-0690">Ribosome biogenesis</keyword>
<dbReference type="GO" id="GO:0008270">
    <property type="term" value="F:zinc ion binding"/>
    <property type="evidence" value="ECO:0007669"/>
    <property type="project" value="UniProtKB-UniRule"/>
</dbReference>
<dbReference type="InterPro" id="IPR002036">
    <property type="entry name" value="YbeY"/>
</dbReference>
<dbReference type="EC" id="3.1.-.-" evidence="7"/>
<evidence type="ECO:0000313" key="8">
    <source>
        <dbReference type="EMBL" id="KEQ00451.1"/>
    </source>
</evidence>
<dbReference type="HAMAP" id="MF_00009">
    <property type="entry name" value="Endoribonucl_YbeY"/>
    <property type="match status" value="1"/>
</dbReference>